<dbReference type="Proteomes" id="UP001589828">
    <property type="component" value="Unassembled WGS sequence"/>
</dbReference>
<evidence type="ECO:0000313" key="2">
    <source>
        <dbReference type="Proteomes" id="UP001589828"/>
    </source>
</evidence>
<evidence type="ECO:0000313" key="1">
    <source>
        <dbReference type="EMBL" id="MFC0514538.1"/>
    </source>
</evidence>
<dbReference type="RefSeq" id="WP_377022382.1">
    <property type="nucleotide sequence ID" value="NZ_JBHLTS010000021.1"/>
</dbReference>
<organism evidence="1 2">
    <name type="scientific">Mucilaginibacter angelicae</name>
    <dbReference type="NCBI Taxonomy" id="869718"/>
    <lineage>
        <taxon>Bacteria</taxon>
        <taxon>Pseudomonadati</taxon>
        <taxon>Bacteroidota</taxon>
        <taxon>Sphingobacteriia</taxon>
        <taxon>Sphingobacteriales</taxon>
        <taxon>Sphingobacteriaceae</taxon>
        <taxon>Mucilaginibacter</taxon>
    </lineage>
</organism>
<dbReference type="CDD" id="cd22641">
    <property type="entry name" value="C24-like"/>
    <property type="match status" value="1"/>
</dbReference>
<proteinExistence type="predicted"/>
<dbReference type="EMBL" id="JBHLTS010000021">
    <property type="protein sequence ID" value="MFC0514538.1"/>
    <property type="molecule type" value="Genomic_DNA"/>
</dbReference>
<sequence length="266" mass="28455">MNRYDFTQPGGFPFDQGVLQFMQDCINTAASAANLSGPMSILSGCVVSGGSVSNGVVVINGEILPFTGGVTQAKVIITEEATALAFEDNVSRTVKFVRTAKFGDNGVSSYLWSDFKRNTAEGVLARLDRIEKLTAPFKNGGGAWWWTGGVSNIPAGWREVPGWRGRFPVHFNPDDPDFAEGTTGGAKGVTMTSGNLIEHDHEQYVSVTDTTGIQVEANHIDGGSGRGLWAKLFGRTKTTGSGTPDPMNILNPYKTGCWIEPLPGTF</sequence>
<protein>
    <submittedName>
        <fullName evidence="1">Uncharacterized protein</fullName>
    </submittedName>
</protein>
<gene>
    <name evidence="1" type="ORF">ACFFGT_10010</name>
</gene>
<reference evidence="1 2" key="1">
    <citation type="submission" date="2024-09" db="EMBL/GenBank/DDBJ databases">
        <authorList>
            <person name="Sun Q."/>
            <person name="Mori K."/>
        </authorList>
    </citation>
    <scope>NUCLEOTIDE SEQUENCE [LARGE SCALE GENOMIC DNA]</scope>
    <source>
        <strain evidence="1 2">NCAIM B.02415</strain>
    </source>
</reference>
<accession>A0ABV6L4X6</accession>
<name>A0ABV6L4X6_9SPHI</name>
<keyword evidence="2" id="KW-1185">Reference proteome</keyword>
<comment type="caution">
    <text evidence="1">The sequence shown here is derived from an EMBL/GenBank/DDBJ whole genome shotgun (WGS) entry which is preliminary data.</text>
</comment>